<reference evidence="5" key="1">
    <citation type="submission" date="2021-10" db="EMBL/GenBank/DDBJ databases">
        <title>De novo Genome Assembly of Clathrus columnatus (Basidiomycota, Fungi) Using Illumina and Nanopore Sequence Data.</title>
        <authorList>
            <person name="Ogiso-Tanaka E."/>
            <person name="Itagaki H."/>
            <person name="Hosoya T."/>
            <person name="Hosaka K."/>
        </authorList>
    </citation>
    <scope>NUCLEOTIDE SEQUENCE</scope>
    <source>
        <strain evidence="5">MO-923</strain>
    </source>
</reference>
<dbReference type="SUPFAM" id="SSF54928">
    <property type="entry name" value="RNA-binding domain, RBD"/>
    <property type="match status" value="1"/>
</dbReference>
<organism evidence="5 6">
    <name type="scientific">Clathrus columnatus</name>
    <dbReference type="NCBI Taxonomy" id="1419009"/>
    <lineage>
        <taxon>Eukaryota</taxon>
        <taxon>Fungi</taxon>
        <taxon>Dikarya</taxon>
        <taxon>Basidiomycota</taxon>
        <taxon>Agaricomycotina</taxon>
        <taxon>Agaricomycetes</taxon>
        <taxon>Phallomycetidae</taxon>
        <taxon>Phallales</taxon>
        <taxon>Clathraceae</taxon>
        <taxon>Clathrus</taxon>
    </lineage>
</organism>
<evidence type="ECO:0000256" key="2">
    <source>
        <dbReference type="SAM" id="MobiDB-lite"/>
    </source>
</evidence>
<dbReference type="InterPro" id="IPR035979">
    <property type="entry name" value="RBD_domain_sf"/>
</dbReference>
<dbReference type="GO" id="GO:0003676">
    <property type="term" value="F:nucleic acid binding"/>
    <property type="evidence" value="ECO:0007669"/>
    <property type="project" value="InterPro"/>
</dbReference>
<dbReference type="GO" id="GO:0000028">
    <property type="term" value="P:ribosomal small subunit assembly"/>
    <property type="evidence" value="ECO:0007669"/>
    <property type="project" value="TreeGrafter"/>
</dbReference>
<dbReference type="InterPro" id="IPR040447">
    <property type="entry name" value="RRM_Rrp7"/>
</dbReference>
<evidence type="ECO:0008006" key="7">
    <source>
        <dbReference type="Google" id="ProtNLM"/>
    </source>
</evidence>
<dbReference type="Pfam" id="PF17799">
    <property type="entry name" value="RRM_Rrp7"/>
    <property type="match status" value="1"/>
</dbReference>
<dbReference type="InterPro" id="IPR012677">
    <property type="entry name" value="Nucleotide-bd_a/b_plait_sf"/>
</dbReference>
<feature type="region of interest" description="Disordered" evidence="2">
    <location>
        <begin position="105"/>
        <end position="149"/>
    </location>
</feature>
<dbReference type="PANTHER" id="PTHR13191">
    <property type="entry name" value="RIBOSOMAL RNA PROCESSING PROTEIN 7-RELATED"/>
    <property type="match status" value="1"/>
</dbReference>
<dbReference type="GO" id="GO:0006364">
    <property type="term" value="P:rRNA processing"/>
    <property type="evidence" value="ECO:0007669"/>
    <property type="project" value="TreeGrafter"/>
</dbReference>
<comment type="similarity">
    <text evidence="1">Belongs to the RRP7 family.</text>
</comment>
<name>A0AAV5AD22_9AGAM</name>
<feature type="domain" description="Rrp7 RRM-like N-terminal" evidence="4">
    <location>
        <begin position="8"/>
        <end position="164"/>
    </location>
</feature>
<accession>A0AAV5AD22</accession>
<dbReference type="Gene3D" id="6.10.250.1770">
    <property type="match status" value="1"/>
</dbReference>
<dbReference type="GO" id="GO:0034456">
    <property type="term" value="C:UTP-C complex"/>
    <property type="evidence" value="ECO:0007669"/>
    <property type="project" value="TreeGrafter"/>
</dbReference>
<comment type="caution">
    <text evidence="5">The sequence shown here is derived from an EMBL/GenBank/DDBJ whole genome shotgun (WGS) entry which is preliminary data.</text>
</comment>
<protein>
    <recommendedName>
        <fullName evidence="7">Ribosomal RNA-processing protein 7</fullName>
    </recommendedName>
</protein>
<dbReference type="Pfam" id="PF12923">
    <property type="entry name" value="RRP7"/>
    <property type="match status" value="1"/>
</dbReference>
<dbReference type="Gene3D" id="3.30.70.330">
    <property type="match status" value="1"/>
</dbReference>
<proteinExistence type="inferred from homology"/>
<evidence type="ECO:0000313" key="5">
    <source>
        <dbReference type="EMBL" id="GJJ12542.1"/>
    </source>
</evidence>
<feature type="domain" description="Ribosomal RNA-processing protein 7 C-terminal" evidence="3">
    <location>
        <begin position="222"/>
        <end position="351"/>
    </location>
</feature>
<sequence length="353" mass="40193">MTLPPTTKDFTVLPIIYKSPPPLKNKQHILYLKEHISKPPKFKTGQDLGNETRETYPNGRTLFVVNTPPDSTERELRLFFQSCGHVERVILQQGGEDGLMALAEEDGDDEDEDEDENENEDNGQDQQIIRASNRKRRKREKEKPPQVIPLPLRSSEIPLRIYRPTGSAAYIVFADPGALSMAFQLRDGPENRRIWPFGAESSSEIAVAPSGLAHYVALHAAERPPLDMVKKHADSYIEVYEYNKAMSTRKSKSKYKKGEAIVDEDGFTLVVRGGAYGQSIGGGVGVASKLFIKELEDDSTSKPKKKKKKHEKEDFYKFQIHEKRRQDLIELKANFEKDKEKIISAKRSRYKPY</sequence>
<dbReference type="GO" id="GO:0032545">
    <property type="term" value="C:CURI complex"/>
    <property type="evidence" value="ECO:0007669"/>
    <property type="project" value="TreeGrafter"/>
</dbReference>
<feature type="compositionally biased region" description="Acidic residues" evidence="2">
    <location>
        <begin position="105"/>
        <end position="123"/>
    </location>
</feature>
<keyword evidence="6" id="KW-1185">Reference proteome</keyword>
<evidence type="ECO:0000259" key="3">
    <source>
        <dbReference type="Pfam" id="PF12923"/>
    </source>
</evidence>
<evidence type="ECO:0000259" key="4">
    <source>
        <dbReference type="Pfam" id="PF17799"/>
    </source>
</evidence>
<evidence type="ECO:0000313" key="6">
    <source>
        <dbReference type="Proteomes" id="UP001050691"/>
    </source>
</evidence>
<gene>
    <name evidence="5" type="ORF">Clacol_006785</name>
</gene>
<dbReference type="EMBL" id="BPWL01000007">
    <property type="protein sequence ID" value="GJJ12542.1"/>
    <property type="molecule type" value="Genomic_DNA"/>
</dbReference>
<evidence type="ECO:0000256" key="1">
    <source>
        <dbReference type="ARBA" id="ARBA00006110"/>
    </source>
</evidence>
<dbReference type="InterPro" id="IPR040446">
    <property type="entry name" value="RRP7"/>
</dbReference>
<dbReference type="AlphaFoldDB" id="A0AAV5AD22"/>
<dbReference type="InterPro" id="IPR024326">
    <property type="entry name" value="RRP7_C"/>
</dbReference>
<dbReference type="Proteomes" id="UP001050691">
    <property type="component" value="Unassembled WGS sequence"/>
</dbReference>
<dbReference type="PANTHER" id="PTHR13191:SF0">
    <property type="entry name" value="RIBOSOMAL RNA-PROCESSING PROTEIN 7 HOMOLOG A-RELATED"/>
    <property type="match status" value="1"/>
</dbReference>